<protein>
    <recommendedName>
        <fullName evidence="2">Glycosyltransferase RgtA/B/C/D-like domain-containing protein</fullName>
    </recommendedName>
</protein>
<evidence type="ECO:0000256" key="1">
    <source>
        <dbReference type="SAM" id="Phobius"/>
    </source>
</evidence>
<feature type="transmembrane region" description="Helical" evidence="1">
    <location>
        <begin position="12"/>
        <end position="33"/>
    </location>
</feature>
<evidence type="ECO:0000313" key="3">
    <source>
        <dbReference type="EMBL" id="OGK49023.1"/>
    </source>
</evidence>
<dbReference type="EMBL" id="MGAL01000007">
    <property type="protein sequence ID" value="OGK49023.1"/>
    <property type="molecule type" value="Genomic_DNA"/>
</dbReference>
<evidence type="ECO:0000259" key="2">
    <source>
        <dbReference type="Pfam" id="PF13231"/>
    </source>
</evidence>
<dbReference type="Pfam" id="PF13231">
    <property type="entry name" value="PMT_2"/>
    <property type="match status" value="1"/>
</dbReference>
<sequence>MKIMENNLLAKIAIILIASLLVWFNLISPVLHFKNKFTEKYNPKLYELKYNRSQYVIPQSKNPISDEEIYSHAGYMYAKGLNPILINSDHPPLGKYFIGWLTLLTGNHRISSLVFGFGSLLLIFLIIYTLTKSFIISFAGVGITSVDTILLDQIIYSPILDIIQVFFLLAYVLFFIFYLNKNKKIQILGTGITLGAMASTKMYFPAIILLGVSCIYLFLNNRKLLNSIFYGATTFLISFLLYVSTYFNYFIQNGSLKGFFGSQKWIFLYWKENSVTDYIGFGDVIPFILLNKWKIWWGDRGYIAYEHWTIFWPIFFVIGLSLSFYYLIKLLISIKKEEEKNLSLKASQFLSLWIILVTLYMCIIPISPRYLMMLFFPIYILTTLFLHQKLYNNVTTKTK</sequence>
<reference evidence="3 4" key="1">
    <citation type="journal article" date="2016" name="Nat. Commun.">
        <title>Thousands of microbial genomes shed light on interconnected biogeochemical processes in an aquifer system.</title>
        <authorList>
            <person name="Anantharaman K."/>
            <person name="Brown C.T."/>
            <person name="Hug L.A."/>
            <person name="Sharon I."/>
            <person name="Castelle C.J."/>
            <person name="Probst A.J."/>
            <person name="Thomas B.C."/>
            <person name="Singh A."/>
            <person name="Wilkins M.J."/>
            <person name="Karaoz U."/>
            <person name="Brodie E.L."/>
            <person name="Williams K.H."/>
            <person name="Hubbard S.S."/>
            <person name="Banfield J.F."/>
        </authorList>
    </citation>
    <scope>NUCLEOTIDE SEQUENCE [LARGE SCALE GENOMIC DNA]</scope>
</reference>
<feature type="transmembrane region" description="Helical" evidence="1">
    <location>
        <begin position="310"/>
        <end position="328"/>
    </location>
</feature>
<accession>A0A1F7J093</accession>
<evidence type="ECO:0000313" key="4">
    <source>
        <dbReference type="Proteomes" id="UP000177141"/>
    </source>
</evidence>
<feature type="transmembrane region" description="Helical" evidence="1">
    <location>
        <begin position="162"/>
        <end position="180"/>
    </location>
</feature>
<keyword evidence="1" id="KW-1133">Transmembrane helix</keyword>
<feature type="transmembrane region" description="Helical" evidence="1">
    <location>
        <begin position="225"/>
        <end position="247"/>
    </location>
</feature>
<dbReference type="STRING" id="1802061.A3A93_00745"/>
<feature type="transmembrane region" description="Helical" evidence="1">
    <location>
        <begin position="349"/>
        <end position="366"/>
    </location>
</feature>
<comment type="caution">
    <text evidence="3">The sequence shown here is derived from an EMBL/GenBank/DDBJ whole genome shotgun (WGS) entry which is preliminary data.</text>
</comment>
<dbReference type="AlphaFoldDB" id="A0A1F7J093"/>
<organism evidence="3 4">
    <name type="scientific">Candidatus Roizmanbacteria bacterium RIFCSPLOWO2_01_FULL_38_12</name>
    <dbReference type="NCBI Taxonomy" id="1802061"/>
    <lineage>
        <taxon>Bacteria</taxon>
        <taxon>Candidatus Roizmaniibacteriota</taxon>
    </lineage>
</organism>
<keyword evidence="1" id="KW-0812">Transmembrane</keyword>
<gene>
    <name evidence="3" type="ORF">A3A93_00745</name>
</gene>
<name>A0A1F7J093_9BACT</name>
<feature type="transmembrane region" description="Helical" evidence="1">
    <location>
        <begin position="372"/>
        <end position="391"/>
    </location>
</feature>
<dbReference type="Proteomes" id="UP000177141">
    <property type="component" value="Unassembled WGS sequence"/>
</dbReference>
<keyword evidence="1" id="KW-0472">Membrane</keyword>
<proteinExistence type="predicted"/>
<feature type="domain" description="Glycosyltransferase RgtA/B/C/D-like" evidence="2">
    <location>
        <begin position="89"/>
        <end position="239"/>
    </location>
</feature>
<dbReference type="InterPro" id="IPR038731">
    <property type="entry name" value="RgtA/B/C-like"/>
</dbReference>
<feature type="transmembrane region" description="Helical" evidence="1">
    <location>
        <begin position="201"/>
        <end position="219"/>
    </location>
</feature>